<evidence type="ECO:0000313" key="3">
    <source>
        <dbReference type="Proteomes" id="UP000007881"/>
    </source>
</evidence>
<feature type="transmembrane region" description="Helical" evidence="1">
    <location>
        <begin position="92"/>
        <end position="118"/>
    </location>
</feature>
<feature type="transmembrane region" description="Helical" evidence="1">
    <location>
        <begin position="42"/>
        <end position="71"/>
    </location>
</feature>
<organism evidence="2 3">
    <name type="scientific">Phycisphaera mikurensis (strain NBRC 102666 / KCTC 22515 / FYK2301M01)</name>
    <dbReference type="NCBI Taxonomy" id="1142394"/>
    <lineage>
        <taxon>Bacteria</taxon>
        <taxon>Pseudomonadati</taxon>
        <taxon>Planctomycetota</taxon>
        <taxon>Phycisphaerae</taxon>
        <taxon>Phycisphaerales</taxon>
        <taxon>Phycisphaeraceae</taxon>
        <taxon>Phycisphaera</taxon>
    </lineage>
</organism>
<sequence>MVLGAVLVGAAVAASVCTEPVVSLLGEDLSGHSVGVSVPVTVFNLVMYGVATLVPPLLVAVGIALPLVGIYQYREAMLTPRRRGTTQAGAMPVTRATLLGWAEVVVLLVVAVAGIVALNPREKEDAGMAEPHLIYVEPPFHYGAPE</sequence>
<dbReference type="KEGG" id="phm:PSMK_29210"/>
<accession>I0IIJ2</accession>
<dbReference type="STRING" id="1142394.PSMK_29210"/>
<dbReference type="AlphaFoldDB" id="I0IIJ2"/>
<proteinExistence type="predicted"/>
<gene>
    <name evidence="2" type="ordered locus">PSMK_29210</name>
</gene>
<dbReference type="Proteomes" id="UP000007881">
    <property type="component" value="Chromosome"/>
</dbReference>
<keyword evidence="1" id="KW-0472">Membrane</keyword>
<evidence type="ECO:0000313" key="2">
    <source>
        <dbReference type="EMBL" id="BAM05080.1"/>
    </source>
</evidence>
<reference evidence="2 3" key="1">
    <citation type="submission" date="2012-02" db="EMBL/GenBank/DDBJ databases">
        <title>Complete genome sequence of Phycisphaera mikurensis NBRC 102666.</title>
        <authorList>
            <person name="Ankai A."/>
            <person name="Hosoyama A."/>
            <person name="Terui Y."/>
            <person name="Sekine M."/>
            <person name="Fukai R."/>
            <person name="Kato Y."/>
            <person name="Nakamura S."/>
            <person name="Yamada-Narita S."/>
            <person name="Kawakoshi A."/>
            <person name="Fukunaga Y."/>
            <person name="Yamazaki S."/>
            <person name="Fujita N."/>
        </authorList>
    </citation>
    <scope>NUCLEOTIDE SEQUENCE [LARGE SCALE GENOMIC DNA]</scope>
    <source>
        <strain evidence="3">NBRC 102666 / KCTC 22515 / FYK2301M01</strain>
    </source>
</reference>
<dbReference type="EMBL" id="AP012338">
    <property type="protein sequence ID" value="BAM05080.1"/>
    <property type="molecule type" value="Genomic_DNA"/>
</dbReference>
<dbReference type="HOGENOM" id="CLU_1775699_0_0_0"/>
<name>I0IIJ2_PHYMF</name>
<keyword evidence="1" id="KW-1133">Transmembrane helix</keyword>
<keyword evidence="1" id="KW-0812">Transmembrane</keyword>
<keyword evidence="3" id="KW-1185">Reference proteome</keyword>
<evidence type="ECO:0000256" key="1">
    <source>
        <dbReference type="SAM" id="Phobius"/>
    </source>
</evidence>
<protein>
    <submittedName>
        <fullName evidence="2">Uncharacterized protein</fullName>
    </submittedName>
</protein>